<gene>
    <name evidence="1" type="ORF">SAMN02982919_02212</name>
</gene>
<dbReference type="Proteomes" id="UP000199766">
    <property type="component" value="Unassembled WGS sequence"/>
</dbReference>
<evidence type="ECO:0000313" key="2">
    <source>
        <dbReference type="Proteomes" id="UP000199766"/>
    </source>
</evidence>
<dbReference type="AlphaFoldDB" id="A0A1H9NH34"/>
<dbReference type="STRING" id="180197.SAMN02982919_02212"/>
<keyword evidence="2" id="KW-1185">Reference proteome</keyword>
<evidence type="ECO:0008006" key="3">
    <source>
        <dbReference type="Google" id="ProtNLM"/>
    </source>
</evidence>
<dbReference type="OrthoDB" id="8442627at2"/>
<evidence type="ECO:0000313" key="1">
    <source>
        <dbReference type="EMBL" id="SER35087.1"/>
    </source>
</evidence>
<sequence>MAAIGNIVFVPFLAEGAAENKVRPALVLEDLGDNRFLLAYGSSQKVDAAFPLKGEVVIASKEDLMDCGLNRPTRFDLGVRIAMTLNRNQCIAGDLPQRKYGQLARAAAHAGLI</sequence>
<proteinExistence type="predicted"/>
<organism evidence="1 2">
    <name type="scientific">Giesbergeria anulus</name>
    <dbReference type="NCBI Taxonomy" id="180197"/>
    <lineage>
        <taxon>Bacteria</taxon>
        <taxon>Pseudomonadati</taxon>
        <taxon>Pseudomonadota</taxon>
        <taxon>Betaproteobacteria</taxon>
        <taxon>Burkholderiales</taxon>
        <taxon>Comamonadaceae</taxon>
        <taxon>Giesbergeria</taxon>
    </lineage>
</organism>
<dbReference type="EMBL" id="FOGD01000007">
    <property type="protein sequence ID" value="SER35087.1"/>
    <property type="molecule type" value="Genomic_DNA"/>
</dbReference>
<protein>
    <recommendedName>
        <fullName evidence="3">PemK-like, MazF-like toxin of type II toxin-antitoxin system</fullName>
    </recommendedName>
</protein>
<name>A0A1H9NH34_9BURK</name>
<accession>A0A1H9NH34</accession>
<reference evidence="1 2" key="1">
    <citation type="submission" date="2016-10" db="EMBL/GenBank/DDBJ databases">
        <authorList>
            <person name="de Groot N.N."/>
        </authorList>
    </citation>
    <scope>NUCLEOTIDE SEQUENCE [LARGE SCALE GENOMIC DNA]</scope>
    <source>
        <strain evidence="1 2">ATCC 35958</strain>
    </source>
</reference>
<dbReference type="RefSeq" id="WP_091457456.1">
    <property type="nucleotide sequence ID" value="NZ_FOGD01000007.1"/>
</dbReference>